<organism evidence="1 2">
    <name type="scientific">Bacillus cereus</name>
    <dbReference type="NCBI Taxonomy" id="1396"/>
    <lineage>
        <taxon>Bacteria</taxon>
        <taxon>Bacillati</taxon>
        <taxon>Bacillota</taxon>
        <taxon>Bacilli</taxon>
        <taxon>Bacillales</taxon>
        <taxon>Bacillaceae</taxon>
        <taxon>Bacillus</taxon>
        <taxon>Bacillus cereus group</taxon>
    </lineage>
</organism>
<dbReference type="Gene3D" id="2.40.30.200">
    <property type="match status" value="1"/>
</dbReference>
<reference evidence="1 2" key="1">
    <citation type="submission" date="2018-03" db="EMBL/GenBank/DDBJ databases">
        <title>The complete genome of bacterial strain SGAir0260.</title>
        <authorList>
            <person name="Schuster S.C."/>
        </authorList>
    </citation>
    <scope>NUCLEOTIDE SEQUENCE [LARGE SCALE GENOMIC DNA]</scope>
    <source>
        <strain evidence="1 2">SGAir0260</strain>
    </source>
</reference>
<dbReference type="RefSeq" id="WP_098963444.1">
    <property type="nucleotide sequence ID" value="NZ_CP028009.1"/>
</dbReference>
<evidence type="ECO:0000313" key="2">
    <source>
        <dbReference type="Proteomes" id="UP000464780"/>
    </source>
</evidence>
<dbReference type="AlphaFoldDB" id="A0AB73ULK5"/>
<proteinExistence type="predicted"/>
<name>A0AB73ULK5_BACCE</name>
<dbReference type="Proteomes" id="UP000464780">
    <property type="component" value="Chromosome"/>
</dbReference>
<protein>
    <submittedName>
        <fullName evidence="1">Phage tail protein</fullName>
    </submittedName>
</protein>
<dbReference type="EMBL" id="CP028009">
    <property type="protein sequence ID" value="QHV45321.1"/>
    <property type="molecule type" value="Genomic_DNA"/>
</dbReference>
<evidence type="ECO:0000313" key="1">
    <source>
        <dbReference type="EMBL" id="QHV45321.1"/>
    </source>
</evidence>
<accession>A0AB73ULK5</accession>
<gene>
    <name evidence="1" type="ORF">C1N66_20085</name>
</gene>
<sequence length="238" mass="27148">MLYGIKFDGKHSLHDMGYTMPAERDIGFPSKEKIIVQVPFSNVEYDFSEMYGSQTYSPRELKYQFNVVRTGNYTPQAMQIEKTKLINWLMNTRGRKKLYDDTIPGYYFLAELESAADIQDDWETGTLTATFRAYPFMIAELHEGNDIWDSFNFDLDVAQVTEFKVNGTLNVTLINNGTPDVVPEVKASSRMKITKDGATYSISSSVTKNSDFVLKSGENVLKINGYGTVSFRFYKELI</sequence>